<dbReference type="GO" id="GO:0016740">
    <property type="term" value="F:transferase activity"/>
    <property type="evidence" value="ECO:0007669"/>
    <property type="project" value="UniProtKB-KW"/>
</dbReference>
<evidence type="ECO:0000313" key="3">
    <source>
        <dbReference type="Proteomes" id="UP000605733"/>
    </source>
</evidence>
<dbReference type="Proteomes" id="UP000605733">
    <property type="component" value="Unassembled WGS sequence"/>
</dbReference>
<proteinExistence type="predicted"/>
<reference evidence="3" key="1">
    <citation type="journal article" date="2019" name="Int. J. Syst. Evol. Microbiol.">
        <title>The Global Catalogue of Microorganisms (GCM) 10K type strain sequencing project: providing services to taxonomists for standard genome sequencing and annotation.</title>
        <authorList>
            <consortium name="The Broad Institute Genomics Platform"/>
            <consortium name="The Broad Institute Genome Sequencing Center for Infectious Disease"/>
            <person name="Wu L."/>
            <person name="Ma J."/>
        </authorList>
    </citation>
    <scope>NUCLEOTIDE SEQUENCE [LARGE SCALE GENOMIC DNA]</scope>
    <source>
        <strain evidence="3">CGMCC 1.15422</strain>
    </source>
</reference>
<comment type="caution">
    <text evidence="2">The sequence shown here is derived from an EMBL/GenBank/DDBJ whole genome shotgun (WGS) entry which is preliminary data.</text>
</comment>
<organism evidence="2 3">
    <name type="scientific">Christiangramia forsetii</name>
    <dbReference type="NCBI Taxonomy" id="411153"/>
    <lineage>
        <taxon>Bacteria</taxon>
        <taxon>Pseudomonadati</taxon>
        <taxon>Bacteroidota</taxon>
        <taxon>Flavobacteriia</taxon>
        <taxon>Flavobacteriales</taxon>
        <taxon>Flavobacteriaceae</taxon>
        <taxon>Christiangramia</taxon>
    </lineage>
</organism>
<gene>
    <name evidence="2" type="ORF">GCM10011532_08160</name>
</gene>
<dbReference type="SUPFAM" id="SSF53448">
    <property type="entry name" value="Nucleotide-diphospho-sugar transferases"/>
    <property type="match status" value="1"/>
</dbReference>
<evidence type="ECO:0000259" key="1">
    <source>
        <dbReference type="Pfam" id="PF00535"/>
    </source>
</evidence>
<accession>A0ABQ1WD94</accession>
<feature type="domain" description="Glycosyltransferase 2-like" evidence="1">
    <location>
        <begin position="9"/>
        <end position="161"/>
    </location>
</feature>
<dbReference type="InterPro" id="IPR001173">
    <property type="entry name" value="Glyco_trans_2-like"/>
</dbReference>
<dbReference type="Pfam" id="PF00535">
    <property type="entry name" value="Glycos_transf_2"/>
    <property type="match status" value="1"/>
</dbReference>
<keyword evidence="3" id="KW-1185">Reference proteome</keyword>
<protein>
    <submittedName>
        <fullName evidence="2">Glycosyl transferase</fullName>
    </submittedName>
</protein>
<evidence type="ECO:0000313" key="2">
    <source>
        <dbReference type="EMBL" id="GGG27114.1"/>
    </source>
</evidence>
<name>A0ABQ1WD94_9FLAO</name>
<dbReference type="PANTHER" id="PTHR22916">
    <property type="entry name" value="GLYCOSYLTRANSFERASE"/>
    <property type="match status" value="1"/>
</dbReference>
<dbReference type="RefSeq" id="WP_011709899.1">
    <property type="nucleotide sequence ID" value="NZ_BMIX01000001.1"/>
</dbReference>
<dbReference type="EMBL" id="BMIX01000001">
    <property type="protein sequence ID" value="GGG27114.1"/>
    <property type="molecule type" value="Genomic_DNA"/>
</dbReference>
<dbReference type="PANTHER" id="PTHR22916:SF3">
    <property type="entry name" value="UDP-GLCNAC:BETAGAL BETA-1,3-N-ACETYLGLUCOSAMINYLTRANSFERASE-LIKE PROTEIN 1"/>
    <property type="match status" value="1"/>
</dbReference>
<dbReference type="Gene3D" id="3.90.550.10">
    <property type="entry name" value="Spore Coat Polysaccharide Biosynthesis Protein SpsA, Chain A"/>
    <property type="match status" value="1"/>
</dbReference>
<dbReference type="InterPro" id="IPR029044">
    <property type="entry name" value="Nucleotide-diphossugar_trans"/>
</dbReference>
<keyword evidence="2" id="KW-0808">Transferase</keyword>
<sequence length="285" mass="33255">MKKKRIKVSACIITYNHEKFLEKCLESAIGQKLDFDYEIIIGEDKSTDNTLAICKKYERKYPDLIKVIERDQNLGMVGNWLSTLKECEGDYIALCEGDDFWTDSHKLEKQLKLLLENEDYTICGSKVQSLNESKVRKESEGKIYGEINLDQVLRKNQFTTCSAVVKKSALDLPPWENFNDFFTVDWPIWCSLLRYGKGYNLESVTAQYNIHSAGATSGRNRINTLKNKLEDRILMIENFPTKKNIIKNYGLKIIFHYTWKSLLGRKDFYNALLENKKLVKSYFLY</sequence>